<reference evidence="1" key="1">
    <citation type="submission" date="2021-02" db="EMBL/GenBank/DDBJ databases">
        <authorList>
            <person name="Nowell W R."/>
        </authorList>
    </citation>
    <scope>NUCLEOTIDE SEQUENCE</scope>
</reference>
<dbReference type="Proteomes" id="UP000663882">
    <property type="component" value="Unassembled WGS sequence"/>
</dbReference>
<accession>A0A815I2G0</accession>
<sequence>MKTKRRKILQHGKRTTLNIFMYTYRLKINDYEQQYQQALNELELNFTFTQQLTKYCNRASPKAMLDRYAELLENRLSLRFMARLSFTDQMRAQREYDLVKLIRRKLGKGQLILRVCDKSGGLHLSTKSDYE</sequence>
<gene>
    <name evidence="1" type="ORF">RFH988_LOCUS32671</name>
</gene>
<organism evidence="1 2">
    <name type="scientific">Rotaria sordida</name>
    <dbReference type="NCBI Taxonomy" id="392033"/>
    <lineage>
        <taxon>Eukaryota</taxon>
        <taxon>Metazoa</taxon>
        <taxon>Spiralia</taxon>
        <taxon>Gnathifera</taxon>
        <taxon>Rotifera</taxon>
        <taxon>Eurotatoria</taxon>
        <taxon>Bdelloidea</taxon>
        <taxon>Philodinida</taxon>
        <taxon>Philodinidae</taxon>
        <taxon>Rotaria</taxon>
    </lineage>
</organism>
<evidence type="ECO:0000313" key="1">
    <source>
        <dbReference type="EMBL" id="CAF1358201.1"/>
    </source>
</evidence>
<comment type="caution">
    <text evidence="1">The sequence shown here is derived from an EMBL/GenBank/DDBJ whole genome shotgun (WGS) entry which is preliminary data.</text>
</comment>
<dbReference type="OrthoDB" id="10504224at2759"/>
<proteinExistence type="predicted"/>
<dbReference type="EMBL" id="CAJNOO010003877">
    <property type="protein sequence ID" value="CAF1358201.1"/>
    <property type="molecule type" value="Genomic_DNA"/>
</dbReference>
<protein>
    <submittedName>
        <fullName evidence="1">Uncharacterized protein</fullName>
    </submittedName>
</protein>
<dbReference type="AlphaFoldDB" id="A0A815I2G0"/>
<name>A0A815I2G0_9BILA</name>
<evidence type="ECO:0000313" key="2">
    <source>
        <dbReference type="Proteomes" id="UP000663882"/>
    </source>
</evidence>